<proteinExistence type="predicted"/>
<dbReference type="AlphaFoldDB" id="A0AB40C6B5"/>
<evidence type="ECO:0000313" key="2">
    <source>
        <dbReference type="RefSeq" id="XP_039135323.1"/>
    </source>
</evidence>
<name>A0AB40C6B5_DIOCR</name>
<accession>A0AB40C6B5</accession>
<keyword evidence="1" id="KW-1185">Reference proteome</keyword>
<evidence type="ECO:0000313" key="1">
    <source>
        <dbReference type="Proteomes" id="UP001515500"/>
    </source>
</evidence>
<gene>
    <name evidence="2" type="primary">LOC120272550</name>
</gene>
<dbReference type="GeneID" id="120272550"/>
<protein>
    <submittedName>
        <fullName evidence="2">ABC transporter F family member 3-like</fullName>
    </submittedName>
</protein>
<sequence length="83" mass="9155">MAMVLSRPSMTSSLIPAVSRTRNKANCNKFEFSTPDEQPSLPIISFSDASFGYPGEPTLFKNLNFGIDLDSRQLNIDSPVKES</sequence>
<reference evidence="2" key="1">
    <citation type="submission" date="2025-08" db="UniProtKB">
        <authorList>
            <consortium name="RefSeq"/>
        </authorList>
    </citation>
    <scope>IDENTIFICATION</scope>
</reference>
<dbReference type="RefSeq" id="XP_039135323.1">
    <property type="nucleotide sequence ID" value="XM_039279389.1"/>
</dbReference>
<organism evidence="1 2">
    <name type="scientific">Dioscorea cayennensis subsp. rotundata</name>
    <name type="common">White Guinea yam</name>
    <name type="synonym">Dioscorea rotundata</name>
    <dbReference type="NCBI Taxonomy" id="55577"/>
    <lineage>
        <taxon>Eukaryota</taxon>
        <taxon>Viridiplantae</taxon>
        <taxon>Streptophyta</taxon>
        <taxon>Embryophyta</taxon>
        <taxon>Tracheophyta</taxon>
        <taxon>Spermatophyta</taxon>
        <taxon>Magnoliopsida</taxon>
        <taxon>Liliopsida</taxon>
        <taxon>Dioscoreales</taxon>
        <taxon>Dioscoreaceae</taxon>
        <taxon>Dioscorea</taxon>
    </lineage>
</organism>
<dbReference type="Proteomes" id="UP001515500">
    <property type="component" value="Chromosome 11"/>
</dbReference>